<keyword evidence="1" id="KW-1133">Transmembrane helix</keyword>
<evidence type="ECO:0000259" key="2">
    <source>
        <dbReference type="Pfam" id="PF07786"/>
    </source>
</evidence>
<feature type="transmembrane region" description="Helical" evidence="1">
    <location>
        <begin position="273"/>
        <end position="291"/>
    </location>
</feature>
<feature type="transmembrane region" description="Helical" evidence="1">
    <location>
        <begin position="140"/>
        <end position="160"/>
    </location>
</feature>
<keyword evidence="1" id="KW-0472">Membrane</keyword>
<accession>A0A1H3W972</accession>
<dbReference type="PANTHER" id="PTHR40407">
    <property type="entry name" value="MEMBRANE PROTEIN-LIKE PROTEIN"/>
    <property type="match status" value="1"/>
</dbReference>
<evidence type="ECO:0000256" key="1">
    <source>
        <dbReference type="SAM" id="Phobius"/>
    </source>
</evidence>
<dbReference type="InterPro" id="IPR012429">
    <property type="entry name" value="HGSNAT_cat"/>
</dbReference>
<name>A0A1H3W972_9SPHI</name>
<feature type="transmembrane region" description="Helical" evidence="1">
    <location>
        <begin position="311"/>
        <end position="330"/>
    </location>
</feature>
<feature type="transmembrane region" description="Helical" evidence="1">
    <location>
        <begin position="224"/>
        <end position="242"/>
    </location>
</feature>
<feature type="transmembrane region" description="Helical" evidence="1">
    <location>
        <begin position="87"/>
        <end position="106"/>
    </location>
</feature>
<evidence type="ECO:0000313" key="4">
    <source>
        <dbReference type="Proteomes" id="UP000198850"/>
    </source>
</evidence>
<feature type="transmembrane region" description="Helical" evidence="1">
    <location>
        <begin position="112"/>
        <end position="133"/>
    </location>
</feature>
<dbReference type="AlphaFoldDB" id="A0A1H3W972"/>
<dbReference type="Pfam" id="PF07786">
    <property type="entry name" value="HGSNAT_cat"/>
    <property type="match status" value="1"/>
</dbReference>
<keyword evidence="1" id="KW-0812">Transmembrane</keyword>
<proteinExistence type="predicted"/>
<reference evidence="3 4" key="1">
    <citation type="submission" date="2016-10" db="EMBL/GenBank/DDBJ databases">
        <authorList>
            <person name="de Groot N.N."/>
        </authorList>
    </citation>
    <scope>NUCLEOTIDE SEQUENCE [LARGE SCALE GENOMIC DNA]</scope>
    <source>
        <strain evidence="3 4">DSM 19033</strain>
    </source>
</reference>
<sequence>MGTTTRIQSIDILRGLVMIIMAIDHTRDFFHITAMTADPLDPATTTTGLFFTRWITHFCAPVFVFLSGVSVFLAGQHKTPSQAGIFSIKRGIWLILAEIFILNFGLSFNPLYNFILLLVIWAIGWSMVLLGIFSRISRSLVLITGITLVFGHDLLNLLSLPKTGIEALLLKVFLTSSGTVIPINSNHLVLFSYAILPWTGIMFLGYSAGLWYRKDFPAAARRKYLLLSGLSLCALFVVLRISNAYGDPSLRKIYPTLIQNVFSFLNASKYPPSLQFFCMTIGPALLLLSALENISNKITKVISGYGSVPFFFYVVHFYVLHLLLVIVFFLSGHQINEIIQTPFFFRPPNFGFTLPVVYTIWLIVVASLYRPCLWFKRYKTNHDQWWLKYI</sequence>
<evidence type="ECO:0000313" key="3">
    <source>
        <dbReference type="EMBL" id="SDZ83401.1"/>
    </source>
</evidence>
<dbReference type="OrthoDB" id="508112at2"/>
<feature type="domain" description="Heparan-alpha-glucosaminide N-acetyltransferase catalytic" evidence="2">
    <location>
        <begin position="6"/>
        <end position="215"/>
    </location>
</feature>
<feature type="transmembrane region" description="Helical" evidence="1">
    <location>
        <begin position="54"/>
        <end position="75"/>
    </location>
</feature>
<dbReference type="EMBL" id="FNRA01000001">
    <property type="protein sequence ID" value="SDZ83401.1"/>
    <property type="molecule type" value="Genomic_DNA"/>
</dbReference>
<dbReference type="RefSeq" id="WP_090554226.1">
    <property type="nucleotide sequence ID" value="NZ_FNRA01000001.1"/>
</dbReference>
<dbReference type="PANTHER" id="PTHR40407:SF1">
    <property type="entry name" value="HEPARAN-ALPHA-GLUCOSAMINIDE N-ACETYLTRANSFERASE CATALYTIC DOMAIN-CONTAINING PROTEIN"/>
    <property type="match status" value="1"/>
</dbReference>
<feature type="transmembrane region" description="Helical" evidence="1">
    <location>
        <begin position="12"/>
        <end position="34"/>
    </location>
</feature>
<feature type="transmembrane region" description="Helical" evidence="1">
    <location>
        <begin position="190"/>
        <end position="212"/>
    </location>
</feature>
<organism evidence="3 4">
    <name type="scientific">Pedobacter hartonius</name>
    <dbReference type="NCBI Taxonomy" id="425514"/>
    <lineage>
        <taxon>Bacteria</taxon>
        <taxon>Pseudomonadati</taxon>
        <taxon>Bacteroidota</taxon>
        <taxon>Sphingobacteriia</taxon>
        <taxon>Sphingobacteriales</taxon>
        <taxon>Sphingobacteriaceae</taxon>
        <taxon>Pedobacter</taxon>
    </lineage>
</organism>
<dbReference type="Proteomes" id="UP000198850">
    <property type="component" value="Unassembled WGS sequence"/>
</dbReference>
<gene>
    <name evidence="3" type="ORF">SAMN05443550_101144</name>
</gene>
<dbReference type="STRING" id="425514.SAMN05443550_101144"/>
<feature type="transmembrane region" description="Helical" evidence="1">
    <location>
        <begin position="350"/>
        <end position="369"/>
    </location>
</feature>
<keyword evidence="4" id="KW-1185">Reference proteome</keyword>
<protein>
    <submittedName>
        <fullName evidence="3">Uncharacterized membrane protein</fullName>
    </submittedName>
</protein>